<dbReference type="Pfam" id="PF19591">
    <property type="entry name" value="DUF6096"/>
    <property type="match status" value="1"/>
</dbReference>
<dbReference type="RefSeq" id="WP_039680786.1">
    <property type="nucleotide sequence ID" value="NZ_JWHR01000121.1"/>
</dbReference>
<evidence type="ECO:0000313" key="1">
    <source>
        <dbReference type="EMBL" id="KHS56157.1"/>
    </source>
</evidence>
<name>A0A0B3W1K9_9FIRM</name>
<gene>
    <name evidence="1" type="ORF">QX51_15445</name>
</gene>
<proteinExistence type="predicted"/>
<protein>
    <recommendedName>
        <fullName evidence="3">Phage protein</fullName>
    </recommendedName>
</protein>
<dbReference type="AlphaFoldDB" id="A0A0B3W1K9"/>
<sequence length="124" mass="14572">MIENTRKPFEIWEVGEEEYKLKLKTSAIVKLEEKYQTGLMNLIQIGDNLPPLNIMLQVTHAAMKDWHHGIKLEKVYDLFDRYCEEGGSQLDFYQKIYLGIFTVSGFFTHSMAEEMEKSMEEVDQ</sequence>
<dbReference type="OrthoDB" id="1655060at2"/>
<comment type="caution">
    <text evidence="1">The sequence shown here is derived from an EMBL/GenBank/DDBJ whole genome shotgun (WGS) entry which is preliminary data.</text>
</comment>
<dbReference type="Proteomes" id="UP000031189">
    <property type="component" value="Unassembled WGS sequence"/>
</dbReference>
<dbReference type="InterPro" id="IPR046078">
    <property type="entry name" value="DUF6096"/>
</dbReference>
<evidence type="ECO:0008006" key="3">
    <source>
        <dbReference type="Google" id="ProtNLM"/>
    </source>
</evidence>
<evidence type="ECO:0000313" key="2">
    <source>
        <dbReference type="Proteomes" id="UP000031189"/>
    </source>
</evidence>
<reference evidence="1 2" key="1">
    <citation type="submission" date="2014-12" db="EMBL/GenBank/DDBJ databases">
        <title>Draft genome sequence of Terrisporobacter sp. 08-306576, isolated from the blood culture of a bacteremia patient.</title>
        <authorList>
            <person name="Lund L.C."/>
            <person name="Sydenham T.V."/>
            <person name="Hogh S.V."/>
            <person name="Skov M.N."/>
            <person name="Kemp M."/>
            <person name="Justesen U.S."/>
        </authorList>
    </citation>
    <scope>NUCLEOTIDE SEQUENCE [LARGE SCALE GENOMIC DNA]</scope>
    <source>
        <strain evidence="1 2">08-306576</strain>
    </source>
</reference>
<organism evidence="1 2">
    <name type="scientific">Terrisporobacter othiniensis</name>
    <dbReference type="NCBI Taxonomy" id="1577792"/>
    <lineage>
        <taxon>Bacteria</taxon>
        <taxon>Bacillati</taxon>
        <taxon>Bacillota</taxon>
        <taxon>Clostridia</taxon>
        <taxon>Peptostreptococcales</taxon>
        <taxon>Peptostreptococcaceae</taxon>
        <taxon>Terrisporobacter</taxon>
    </lineage>
</organism>
<keyword evidence="2" id="KW-1185">Reference proteome</keyword>
<dbReference type="EMBL" id="JWHR01000121">
    <property type="protein sequence ID" value="KHS56157.1"/>
    <property type="molecule type" value="Genomic_DNA"/>
</dbReference>
<accession>A0A0B3W1K9</accession>
<dbReference type="STRING" id="1577792.QX51_15445"/>